<gene>
    <name evidence="1" type="ORF">SDC9_66907</name>
</gene>
<name>A0A644XX19_9ZZZZ</name>
<organism evidence="1">
    <name type="scientific">bioreactor metagenome</name>
    <dbReference type="NCBI Taxonomy" id="1076179"/>
    <lineage>
        <taxon>unclassified sequences</taxon>
        <taxon>metagenomes</taxon>
        <taxon>ecological metagenomes</taxon>
    </lineage>
</organism>
<sequence>MVEHLDALAFHDAFGKGEVGHVRPSEGAVDGEETQSGGRNLVEMGICMCHQFIGLLRCCIEAYRMVHLIGGGVGNLAVQSIYRGGGSIDQVLDLMVPAGFQDIEKTNQIRLQISIRIVDAVPHSGLSGKVDDIINRMRLENIVQLFLVGEIGLVEIEVVAGQLPQSFLLETHLVVIIQVVKPDDRASLFQ</sequence>
<dbReference type="AlphaFoldDB" id="A0A644XX19"/>
<reference evidence="1" key="1">
    <citation type="submission" date="2019-08" db="EMBL/GenBank/DDBJ databases">
        <authorList>
            <person name="Kucharzyk K."/>
            <person name="Murdoch R.W."/>
            <person name="Higgins S."/>
            <person name="Loffler F."/>
        </authorList>
    </citation>
    <scope>NUCLEOTIDE SEQUENCE</scope>
</reference>
<protein>
    <submittedName>
        <fullName evidence="1">Uncharacterized protein</fullName>
    </submittedName>
</protein>
<proteinExistence type="predicted"/>
<comment type="caution">
    <text evidence="1">The sequence shown here is derived from an EMBL/GenBank/DDBJ whole genome shotgun (WGS) entry which is preliminary data.</text>
</comment>
<accession>A0A644XX19</accession>
<evidence type="ECO:0000313" key="1">
    <source>
        <dbReference type="EMBL" id="MPM20477.1"/>
    </source>
</evidence>
<dbReference type="EMBL" id="VSSQ01003391">
    <property type="protein sequence ID" value="MPM20477.1"/>
    <property type="molecule type" value="Genomic_DNA"/>
</dbReference>